<evidence type="ECO:0000313" key="2">
    <source>
        <dbReference type="EMBL" id="MBS9522662.1"/>
    </source>
</evidence>
<dbReference type="InterPro" id="IPR017208">
    <property type="entry name" value="UCP037442_abhydr"/>
</dbReference>
<dbReference type="Gene3D" id="3.40.50.1820">
    <property type="entry name" value="alpha/beta hydrolase"/>
    <property type="match status" value="1"/>
</dbReference>
<dbReference type="Pfam" id="PF12146">
    <property type="entry name" value="Hydrolase_4"/>
    <property type="match status" value="1"/>
</dbReference>
<dbReference type="RefSeq" id="WP_213943555.1">
    <property type="nucleotide sequence ID" value="NZ_JAHCMY010000001.1"/>
</dbReference>
<dbReference type="GO" id="GO:0016787">
    <property type="term" value="F:hydrolase activity"/>
    <property type="evidence" value="ECO:0007669"/>
    <property type="project" value="UniProtKB-KW"/>
</dbReference>
<dbReference type="SUPFAM" id="SSF53474">
    <property type="entry name" value="alpha/beta-Hydrolases"/>
    <property type="match status" value="1"/>
</dbReference>
<dbReference type="Proteomes" id="UP001319104">
    <property type="component" value="Unassembled WGS sequence"/>
</dbReference>
<dbReference type="InterPro" id="IPR022742">
    <property type="entry name" value="Hydrolase_4"/>
</dbReference>
<comment type="caution">
    <text evidence="2">The sequence shown here is derived from an EMBL/GenBank/DDBJ whole genome shotgun (WGS) entry which is preliminary data.</text>
</comment>
<name>A0AAP2CF08_9BACT</name>
<dbReference type="InterPro" id="IPR029058">
    <property type="entry name" value="AB_hydrolase_fold"/>
</dbReference>
<sequence length="284" mass="32390">MQSIDIKATDGFLIKACWYSPTTPNERVVVISAATGVRQEFYGPFASHLADLGYTVYTYDYRGIGKSSPKKLKGFDATMRDWASKDFKGITEYIHAQHPSFSKFMIGHSVGGIFMGLSDAYQAYDGFITVAAQHGYWKHFDFHYKPLVLSLFHVILPTFNKLYGYFPSHYVNLGEPLPYGVAKDWRILITHPNSIMELAAMSENHYADISQPFLSISIDDDLMAPKKAVDRFAESIIRNASVKRVHVNPKDHDTKSIGHINFFRKKFSDSLWKIPIEWLESFPK</sequence>
<accession>A0AAP2CF08</accession>
<dbReference type="PIRSF" id="PIRSF037442">
    <property type="entry name" value="UCP037442_abhydr"/>
    <property type="match status" value="1"/>
</dbReference>
<evidence type="ECO:0000259" key="1">
    <source>
        <dbReference type="Pfam" id="PF12146"/>
    </source>
</evidence>
<dbReference type="EMBL" id="JAHCMY010000001">
    <property type="protein sequence ID" value="MBS9522662.1"/>
    <property type="molecule type" value="Genomic_DNA"/>
</dbReference>
<proteinExistence type="predicted"/>
<keyword evidence="3" id="KW-1185">Reference proteome</keyword>
<protein>
    <submittedName>
        <fullName evidence="2">Alpha/beta fold hydrolase</fullName>
    </submittedName>
</protein>
<keyword evidence="2" id="KW-0378">Hydrolase</keyword>
<feature type="domain" description="Serine aminopeptidase S33" evidence="1">
    <location>
        <begin position="26"/>
        <end position="237"/>
    </location>
</feature>
<reference evidence="2 3" key="1">
    <citation type="submission" date="2021-05" db="EMBL/GenBank/DDBJ databases">
        <authorList>
            <person name="Zhang Z.D."/>
            <person name="Osman G."/>
        </authorList>
    </citation>
    <scope>NUCLEOTIDE SEQUENCE [LARGE SCALE GENOMIC DNA]</scope>
    <source>
        <strain evidence="2 3">KCTC 32217</strain>
    </source>
</reference>
<gene>
    <name evidence="2" type="ORF">KI659_01425</name>
</gene>
<evidence type="ECO:0000313" key="3">
    <source>
        <dbReference type="Proteomes" id="UP001319104"/>
    </source>
</evidence>
<dbReference type="AlphaFoldDB" id="A0AAP2CF08"/>
<organism evidence="2 3">
    <name type="scientific">Litoribacter ruber</name>
    <dbReference type="NCBI Taxonomy" id="702568"/>
    <lineage>
        <taxon>Bacteria</taxon>
        <taxon>Pseudomonadati</taxon>
        <taxon>Bacteroidota</taxon>
        <taxon>Cytophagia</taxon>
        <taxon>Cytophagales</taxon>
        <taxon>Cyclobacteriaceae</taxon>
        <taxon>Litoribacter</taxon>
    </lineage>
</organism>